<proteinExistence type="predicted"/>
<dbReference type="GO" id="GO:0005829">
    <property type="term" value="C:cytosol"/>
    <property type="evidence" value="ECO:0007669"/>
    <property type="project" value="TreeGrafter"/>
</dbReference>
<dbReference type="Pfam" id="PF03214">
    <property type="entry name" value="RGP"/>
    <property type="match status" value="1"/>
</dbReference>
<dbReference type="GO" id="GO:0052691">
    <property type="term" value="F:UDP-arabinopyranose mutase activity"/>
    <property type="evidence" value="ECO:0007669"/>
    <property type="project" value="TreeGrafter"/>
</dbReference>
<sequence>MNKTKNSRLSIFLVIPTIRSLDFLKEWDVEFKDCQIVIVEDHEKKEISIPSIPSQTIHHFSWTDIENDFGEKGWIFPRKNAGIRSYGFWKAFEMGADVIVTMDDDCYPTGTDFVQTHLENLSFKAPGDWFPTYPDPKFMFTRGFPYKMRNQMPVVVSHGLWSGVVDLDAKTLVKFPKLNLPPYPPIRQFVPQRFYFPMCSMNLAFKRKATPLMYFPLMGESKDGTRWGYDRFDDIWAGIFVKKIVDHLGWSVVNGSPFVLHKAASDRLGNVRKERRGLAVNEWLWKRVDEVKLTKRTAAECYLELAEKLRLPKRRYFMKLRSAMIIWAQLFMKTTLS</sequence>
<evidence type="ECO:0000256" key="1">
    <source>
        <dbReference type="ARBA" id="ARBA00004555"/>
    </source>
</evidence>
<dbReference type="InterPro" id="IPR029044">
    <property type="entry name" value="Nucleotide-diphossugar_trans"/>
</dbReference>
<gene>
    <name evidence="3" type="ORF">A2786_05485</name>
</gene>
<dbReference type="InterPro" id="IPR037595">
    <property type="entry name" value="RGP_fam"/>
</dbReference>
<organism evidence="3 4">
    <name type="scientific">Candidatus Chisholmbacteria bacterium RIFCSPHIGHO2_01_FULL_52_32</name>
    <dbReference type="NCBI Taxonomy" id="1797591"/>
    <lineage>
        <taxon>Bacteria</taxon>
        <taxon>Candidatus Chisholmiibacteriota</taxon>
    </lineage>
</organism>
<accession>A0A1G1VU11</accession>
<dbReference type="AlphaFoldDB" id="A0A1G1VU11"/>
<dbReference type="Proteomes" id="UP000179233">
    <property type="component" value="Unassembled WGS sequence"/>
</dbReference>
<evidence type="ECO:0000256" key="2">
    <source>
        <dbReference type="ARBA" id="ARBA00023034"/>
    </source>
</evidence>
<reference evidence="3 4" key="1">
    <citation type="journal article" date="2016" name="Nat. Commun.">
        <title>Thousands of microbial genomes shed light on interconnected biogeochemical processes in an aquifer system.</title>
        <authorList>
            <person name="Anantharaman K."/>
            <person name="Brown C.T."/>
            <person name="Hug L.A."/>
            <person name="Sharon I."/>
            <person name="Castelle C.J."/>
            <person name="Probst A.J."/>
            <person name="Thomas B.C."/>
            <person name="Singh A."/>
            <person name="Wilkins M.J."/>
            <person name="Karaoz U."/>
            <person name="Brodie E.L."/>
            <person name="Williams K.H."/>
            <person name="Hubbard S.S."/>
            <person name="Banfield J.F."/>
        </authorList>
    </citation>
    <scope>NUCLEOTIDE SEQUENCE [LARGE SCALE GENOMIC DNA]</scope>
</reference>
<name>A0A1G1VU11_9BACT</name>
<dbReference type="EMBL" id="MHCJ01000003">
    <property type="protein sequence ID" value="OGY18913.1"/>
    <property type="molecule type" value="Genomic_DNA"/>
</dbReference>
<keyword evidence="2" id="KW-0333">Golgi apparatus</keyword>
<protein>
    <recommendedName>
        <fullName evidence="5">Glycosyltransferase 2-like domain-containing protein</fullName>
    </recommendedName>
</protein>
<evidence type="ECO:0000313" key="4">
    <source>
        <dbReference type="Proteomes" id="UP000179233"/>
    </source>
</evidence>
<evidence type="ECO:0008006" key="5">
    <source>
        <dbReference type="Google" id="ProtNLM"/>
    </source>
</evidence>
<dbReference type="PANTHER" id="PTHR31682:SF44">
    <property type="entry name" value="UDP-ARABINOPYRANOSE MUTASE 3"/>
    <property type="match status" value="1"/>
</dbReference>
<dbReference type="GO" id="GO:0033356">
    <property type="term" value="P:UDP-L-arabinose metabolic process"/>
    <property type="evidence" value="ECO:0007669"/>
    <property type="project" value="TreeGrafter"/>
</dbReference>
<comment type="subcellular location">
    <subcellularLocation>
        <location evidence="1">Golgi apparatus</location>
    </subcellularLocation>
</comment>
<dbReference type="SUPFAM" id="SSF53448">
    <property type="entry name" value="Nucleotide-diphospho-sugar transferases"/>
    <property type="match status" value="1"/>
</dbReference>
<evidence type="ECO:0000313" key="3">
    <source>
        <dbReference type="EMBL" id="OGY18913.1"/>
    </source>
</evidence>
<comment type="caution">
    <text evidence="3">The sequence shown here is derived from an EMBL/GenBank/DDBJ whole genome shotgun (WGS) entry which is preliminary data.</text>
</comment>
<dbReference type="PANTHER" id="PTHR31682">
    <property type="entry name" value="UDP-ARABINOSE MUTASE"/>
    <property type="match status" value="1"/>
</dbReference>